<evidence type="ECO:0000313" key="2">
    <source>
        <dbReference type="EMBL" id="KIQ37199.1"/>
    </source>
</evidence>
<proteinExistence type="predicted"/>
<feature type="chain" id="PRO_5002217580" description="Lipoprotein" evidence="1">
    <location>
        <begin position="26"/>
        <end position="140"/>
    </location>
</feature>
<evidence type="ECO:0000256" key="1">
    <source>
        <dbReference type="SAM" id="SignalP"/>
    </source>
</evidence>
<name>A0A0D0N275_VARPD</name>
<evidence type="ECO:0000313" key="3">
    <source>
        <dbReference type="Proteomes" id="UP000032067"/>
    </source>
</evidence>
<sequence length="140" mass="14685">MRTTNQLALLCAAALTFLAGCQSVAPTTESALVDPPCIVTQAGYQHIYARHCTASSGASQLLPQYCTNAAAAQTFCRMVQSAASQNRVVQPDNRVRYDSNLGVIVGTAGEKCGRVIIESTANGTVVTEFPEFAGAPGNCR</sequence>
<organism evidence="2 3">
    <name type="scientific">Variovorax paradoxus</name>
    <dbReference type="NCBI Taxonomy" id="34073"/>
    <lineage>
        <taxon>Bacteria</taxon>
        <taxon>Pseudomonadati</taxon>
        <taxon>Pseudomonadota</taxon>
        <taxon>Betaproteobacteria</taxon>
        <taxon>Burkholderiales</taxon>
        <taxon>Comamonadaceae</taxon>
        <taxon>Variovorax</taxon>
    </lineage>
</organism>
<comment type="caution">
    <text evidence="2">The sequence shown here is derived from an EMBL/GenBank/DDBJ whole genome shotgun (WGS) entry which is preliminary data.</text>
</comment>
<dbReference type="AlphaFoldDB" id="A0A0D0N275"/>
<feature type="signal peptide" evidence="1">
    <location>
        <begin position="1"/>
        <end position="25"/>
    </location>
</feature>
<evidence type="ECO:0008006" key="4">
    <source>
        <dbReference type="Google" id="ProtNLM"/>
    </source>
</evidence>
<dbReference type="PROSITE" id="PS51257">
    <property type="entry name" value="PROKAR_LIPOPROTEIN"/>
    <property type="match status" value="1"/>
</dbReference>
<dbReference type="EMBL" id="JXQQ01000003">
    <property type="protein sequence ID" value="KIQ37199.1"/>
    <property type="molecule type" value="Genomic_DNA"/>
</dbReference>
<dbReference type="RefSeq" id="WP_155403695.1">
    <property type="nucleotide sequence ID" value="NZ_JXQQ01000003.1"/>
</dbReference>
<dbReference type="OrthoDB" id="8851044at2"/>
<accession>A0A0D0N275</accession>
<gene>
    <name evidence="2" type="ORF">RT97_00825</name>
</gene>
<protein>
    <recommendedName>
        <fullName evidence="4">Lipoprotein</fullName>
    </recommendedName>
</protein>
<reference evidence="2 3" key="1">
    <citation type="submission" date="2014-12" db="EMBL/GenBank/DDBJ databases">
        <title>16Stimator: statistical estimation of ribosomal gene copy numbers from draft genome assemblies.</title>
        <authorList>
            <person name="Perisin M.A."/>
            <person name="Vetter M."/>
            <person name="Gilbert J.A."/>
            <person name="Bergelson J."/>
        </authorList>
    </citation>
    <scope>NUCLEOTIDE SEQUENCE [LARGE SCALE GENOMIC DNA]</scope>
    <source>
        <strain evidence="2 3">MEDvA23</strain>
    </source>
</reference>
<keyword evidence="1" id="KW-0732">Signal</keyword>
<dbReference type="Proteomes" id="UP000032067">
    <property type="component" value="Unassembled WGS sequence"/>
</dbReference>